<dbReference type="EMBL" id="CM035435">
    <property type="protein sequence ID" value="KAH7291001.1"/>
    <property type="molecule type" value="Genomic_DNA"/>
</dbReference>
<protein>
    <recommendedName>
        <fullName evidence="1">F-box domain-containing protein</fullName>
    </recommendedName>
</protein>
<proteinExistence type="predicted"/>
<comment type="caution">
    <text evidence="2">The sequence shown here is derived from an EMBL/GenBank/DDBJ whole genome shotgun (WGS) entry which is preliminary data.</text>
</comment>
<dbReference type="PANTHER" id="PTHR47712">
    <property type="entry name" value="OS09G0555300 PROTEIN"/>
    <property type="match status" value="1"/>
</dbReference>
<gene>
    <name evidence="2" type="ORF">KP509_30G072800</name>
</gene>
<keyword evidence="3" id="KW-1185">Reference proteome</keyword>
<name>A0A8T2R5G6_CERRI</name>
<evidence type="ECO:0000259" key="1">
    <source>
        <dbReference type="PROSITE" id="PS50181"/>
    </source>
</evidence>
<dbReference type="AlphaFoldDB" id="A0A8T2R5G6"/>
<evidence type="ECO:0000313" key="3">
    <source>
        <dbReference type="Proteomes" id="UP000825935"/>
    </source>
</evidence>
<sequence>MLICISTCSPNAHLYLHTQTAPLILLSISPQCARISPLTPDLAFHRLLMDLPLPLLEDVLASLPLRSLIAVSATSKYLHSFVSSASFALLRSHSAAASPAWFFFFGFNRLLPERSQAFAFDPLSSSWISLPLSTPPPHNSASLSVSAGGSLVALAGAQQTYVCIAPSLVKQDWQMLQTPMRVPRRSNPLIQS</sequence>
<dbReference type="OMA" id="QCARISP"/>
<dbReference type="SUPFAM" id="SSF81383">
    <property type="entry name" value="F-box domain"/>
    <property type="match status" value="1"/>
</dbReference>
<dbReference type="InterPro" id="IPR001810">
    <property type="entry name" value="F-box_dom"/>
</dbReference>
<dbReference type="OrthoDB" id="1854110at2759"/>
<organism evidence="2 3">
    <name type="scientific">Ceratopteris richardii</name>
    <name type="common">Triangle waterfern</name>
    <dbReference type="NCBI Taxonomy" id="49495"/>
    <lineage>
        <taxon>Eukaryota</taxon>
        <taxon>Viridiplantae</taxon>
        <taxon>Streptophyta</taxon>
        <taxon>Embryophyta</taxon>
        <taxon>Tracheophyta</taxon>
        <taxon>Polypodiopsida</taxon>
        <taxon>Polypodiidae</taxon>
        <taxon>Polypodiales</taxon>
        <taxon>Pteridineae</taxon>
        <taxon>Pteridaceae</taxon>
        <taxon>Parkerioideae</taxon>
        <taxon>Ceratopteris</taxon>
    </lineage>
</organism>
<dbReference type="InterPro" id="IPR036047">
    <property type="entry name" value="F-box-like_dom_sf"/>
</dbReference>
<dbReference type="PANTHER" id="PTHR47712:SF3">
    <property type="entry name" value="F-BOX DOMAIN-CONTAINING PROTEIN"/>
    <property type="match status" value="1"/>
</dbReference>
<evidence type="ECO:0000313" key="2">
    <source>
        <dbReference type="EMBL" id="KAH7291001.1"/>
    </source>
</evidence>
<dbReference type="Pfam" id="PF00646">
    <property type="entry name" value="F-box"/>
    <property type="match status" value="1"/>
</dbReference>
<dbReference type="PROSITE" id="PS50181">
    <property type="entry name" value="FBOX"/>
    <property type="match status" value="1"/>
</dbReference>
<feature type="domain" description="F-box" evidence="1">
    <location>
        <begin position="45"/>
        <end position="93"/>
    </location>
</feature>
<dbReference type="Proteomes" id="UP000825935">
    <property type="component" value="Chromosome 30"/>
</dbReference>
<reference evidence="2" key="1">
    <citation type="submission" date="2021-08" db="EMBL/GenBank/DDBJ databases">
        <title>WGS assembly of Ceratopteris richardii.</title>
        <authorList>
            <person name="Marchant D.B."/>
            <person name="Chen G."/>
            <person name="Jenkins J."/>
            <person name="Shu S."/>
            <person name="Leebens-Mack J."/>
            <person name="Grimwood J."/>
            <person name="Schmutz J."/>
            <person name="Soltis P."/>
            <person name="Soltis D."/>
            <person name="Chen Z.-H."/>
        </authorList>
    </citation>
    <scope>NUCLEOTIDE SEQUENCE</scope>
    <source>
        <strain evidence="2">Whitten #5841</strain>
        <tissue evidence="2">Leaf</tissue>
    </source>
</reference>
<accession>A0A8T2R5G6</accession>